<evidence type="ECO:0000256" key="7">
    <source>
        <dbReference type="PIRNR" id="PIRNR000477"/>
    </source>
</evidence>
<gene>
    <name evidence="10" type="ORF">H9737_05880</name>
</gene>
<evidence type="ECO:0000256" key="5">
    <source>
        <dbReference type="ARBA" id="ARBA00022679"/>
    </source>
</evidence>
<evidence type="ECO:0000256" key="3">
    <source>
        <dbReference type="ARBA" id="ARBA00006751"/>
    </source>
</evidence>
<dbReference type="Gene3D" id="3.40.50.1580">
    <property type="entry name" value="Nucleoside phosphorylase domain"/>
    <property type="match status" value="1"/>
</dbReference>
<dbReference type="Pfam" id="PF01048">
    <property type="entry name" value="PNP_UDP_1"/>
    <property type="match status" value="1"/>
</dbReference>
<evidence type="ECO:0000256" key="6">
    <source>
        <dbReference type="ARBA" id="ARBA00048556"/>
    </source>
</evidence>
<dbReference type="PANTHER" id="PTHR11904:SF9">
    <property type="entry name" value="PURINE NUCLEOSIDE PHOSPHORYLASE-RELATED"/>
    <property type="match status" value="1"/>
</dbReference>
<dbReference type="PIRSF" id="PIRSF000477">
    <property type="entry name" value="PurNPase"/>
    <property type="match status" value="1"/>
</dbReference>
<feature type="domain" description="Nucleoside phosphorylase" evidence="9">
    <location>
        <begin position="30"/>
        <end position="273"/>
    </location>
</feature>
<dbReference type="PANTHER" id="PTHR11904">
    <property type="entry name" value="METHYLTHIOADENOSINE/PURINE NUCLEOSIDE PHOSPHORYLASE"/>
    <property type="match status" value="1"/>
</dbReference>
<dbReference type="GO" id="GO:0005737">
    <property type="term" value="C:cytoplasm"/>
    <property type="evidence" value="ECO:0007669"/>
    <property type="project" value="TreeGrafter"/>
</dbReference>
<dbReference type="GO" id="GO:0004731">
    <property type="term" value="F:purine-nucleoside phosphorylase activity"/>
    <property type="evidence" value="ECO:0007669"/>
    <property type="project" value="UniProtKB-EC"/>
</dbReference>
<keyword evidence="4 7" id="KW-0328">Glycosyltransferase</keyword>
<dbReference type="EMBL" id="DXFD01000088">
    <property type="protein sequence ID" value="HIX47198.1"/>
    <property type="molecule type" value="Genomic_DNA"/>
</dbReference>
<feature type="binding site" evidence="8">
    <location>
        <position position="35"/>
    </location>
    <ligand>
        <name>phosphate</name>
        <dbReference type="ChEBI" id="CHEBI:43474"/>
    </ligand>
</feature>
<dbReference type="SUPFAM" id="SSF53167">
    <property type="entry name" value="Purine and uridine phosphorylases"/>
    <property type="match status" value="1"/>
</dbReference>
<evidence type="ECO:0000256" key="2">
    <source>
        <dbReference type="ARBA" id="ARBA00005058"/>
    </source>
</evidence>
<name>A0A9D2ARG5_9FIRM</name>
<accession>A0A9D2ARG5</accession>
<comment type="function">
    <text evidence="1">The purine nucleoside phosphorylases catalyze the phosphorolytic breakdown of the N-glycosidic bond in the beta-(deoxy)ribonucleoside molecules, with the formation of the corresponding free purine bases and pentose-1-phosphate. Cleaves guanosine, inosine, 2'-deoxyguanosine and 2'-deoxyinosine.</text>
</comment>
<sequence>MDEIQRRAAPIARQIAERLEGAGCPPPRLGMILGSGWGAAAERMDVSVRIPFAHLEGMPACGVAGHAGAFACGTLAGKPAAAALGRLHMYEGHPPAEAVLPVAVLYELGVRTLVLTNAAGAVNAGFAAGEVMVIRDHINFTFRNPLTGLCAAERTRFVDLAQAYDEELRARLRAACADAGISCREGIYMQLPGPSYETPAEIRAFRALGADAVGMSTAVEAVYARYLGMRVAGVSFLSNMAAGLAPGGIGHGEVLERSERSRASLAALLYAFAERL</sequence>
<feature type="binding site" evidence="8">
    <location>
        <position position="118"/>
    </location>
    <ligand>
        <name>phosphate</name>
        <dbReference type="ChEBI" id="CHEBI:43474"/>
    </ligand>
</feature>
<organism evidence="10 11">
    <name type="scientific">Candidatus Borkfalkia faecigallinarum</name>
    <dbReference type="NCBI Taxonomy" id="2838509"/>
    <lineage>
        <taxon>Bacteria</taxon>
        <taxon>Bacillati</taxon>
        <taxon>Bacillota</taxon>
        <taxon>Clostridia</taxon>
        <taxon>Christensenellales</taxon>
        <taxon>Christensenellaceae</taxon>
        <taxon>Candidatus Borkfalkia</taxon>
    </lineage>
</organism>
<reference evidence="10" key="2">
    <citation type="submission" date="2021-04" db="EMBL/GenBank/DDBJ databases">
        <authorList>
            <person name="Gilroy R."/>
        </authorList>
    </citation>
    <scope>NUCLEOTIDE SEQUENCE</scope>
    <source>
        <strain evidence="10">26628</strain>
    </source>
</reference>
<dbReference type="AlphaFoldDB" id="A0A9D2ARG5"/>
<comment type="pathway">
    <text evidence="2 7">Purine metabolism; purine nucleoside salvage.</text>
</comment>
<dbReference type="NCBIfam" id="NF006054">
    <property type="entry name" value="PRK08202.1"/>
    <property type="match status" value="1"/>
</dbReference>
<dbReference type="InterPro" id="IPR035994">
    <property type="entry name" value="Nucleoside_phosphorylase_sf"/>
</dbReference>
<comment type="catalytic activity">
    <reaction evidence="6">
        <text>a purine 2'-deoxy-D-ribonucleoside + phosphate = a purine nucleobase + 2-deoxy-alpha-D-ribose 1-phosphate</text>
        <dbReference type="Rhea" id="RHEA:36431"/>
        <dbReference type="ChEBI" id="CHEBI:26386"/>
        <dbReference type="ChEBI" id="CHEBI:43474"/>
        <dbReference type="ChEBI" id="CHEBI:57259"/>
        <dbReference type="ChEBI" id="CHEBI:142361"/>
        <dbReference type="EC" id="2.4.2.1"/>
    </reaction>
</comment>
<comment type="similarity">
    <text evidence="3 7">Belongs to the PNP/MTAP phosphorylase family.</text>
</comment>
<dbReference type="GO" id="GO:0009116">
    <property type="term" value="P:nucleoside metabolic process"/>
    <property type="evidence" value="ECO:0007669"/>
    <property type="project" value="InterPro"/>
</dbReference>
<feature type="binding site" evidence="8">
    <location>
        <position position="66"/>
    </location>
    <ligand>
        <name>phosphate</name>
        <dbReference type="ChEBI" id="CHEBI:43474"/>
    </ligand>
</feature>
<evidence type="ECO:0000256" key="8">
    <source>
        <dbReference type="PIRSR" id="PIRSR000477-2"/>
    </source>
</evidence>
<feature type="binding site" evidence="8">
    <location>
        <position position="239"/>
    </location>
    <ligand>
        <name>a purine D-ribonucleoside</name>
        <dbReference type="ChEBI" id="CHEBI:142355"/>
    </ligand>
</feature>
<dbReference type="Proteomes" id="UP000824249">
    <property type="component" value="Unassembled WGS sequence"/>
</dbReference>
<dbReference type="InterPro" id="IPR000845">
    <property type="entry name" value="Nucleoside_phosphorylase_d"/>
</dbReference>
<dbReference type="NCBIfam" id="TIGR01697">
    <property type="entry name" value="PNPH-PUNA-XAPA"/>
    <property type="match status" value="1"/>
</dbReference>
<keyword evidence="5 7" id="KW-0808">Transferase</keyword>
<evidence type="ECO:0000259" key="9">
    <source>
        <dbReference type="Pfam" id="PF01048"/>
    </source>
</evidence>
<dbReference type="EC" id="2.4.2.1" evidence="7"/>
<feature type="binding site" evidence="8">
    <location>
        <position position="216"/>
    </location>
    <ligand>
        <name>phosphate</name>
        <dbReference type="ChEBI" id="CHEBI:43474"/>
    </ligand>
</feature>
<evidence type="ECO:0000256" key="4">
    <source>
        <dbReference type="ARBA" id="ARBA00022676"/>
    </source>
</evidence>
<feature type="binding site" evidence="8">
    <location>
        <position position="197"/>
    </location>
    <ligand>
        <name>a purine D-ribonucleoside</name>
        <dbReference type="ChEBI" id="CHEBI:142355"/>
    </ligand>
</feature>
<comment type="caution">
    <text evidence="10">The sequence shown here is derived from an EMBL/GenBank/DDBJ whole genome shotgun (WGS) entry which is preliminary data.</text>
</comment>
<evidence type="ECO:0000256" key="1">
    <source>
        <dbReference type="ARBA" id="ARBA00002678"/>
    </source>
</evidence>
<reference evidence="10" key="1">
    <citation type="journal article" date="2021" name="PeerJ">
        <title>Extensive microbial diversity within the chicken gut microbiome revealed by metagenomics and culture.</title>
        <authorList>
            <person name="Gilroy R."/>
            <person name="Ravi A."/>
            <person name="Getino M."/>
            <person name="Pursley I."/>
            <person name="Horton D.L."/>
            <person name="Alikhan N.F."/>
            <person name="Baker D."/>
            <person name="Gharbi K."/>
            <person name="Hall N."/>
            <person name="Watson M."/>
            <person name="Adriaenssens E.M."/>
            <person name="Foster-Nyarko E."/>
            <person name="Jarju S."/>
            <person name="Secka A."/>
            <person name="Antonio M."/>
            <person name="Oren A."/>
            <person name="Chaudhuri R.R."/>
            <person name="La Ragione R."/>
            <person name="Hildebrand F."/>
            <person name="Pallen M.J."/>
        </authorList>
    </citation>
    <scope>NUCLEOTIDE SEQUENCE</scope>
    <source>
        <strain evidence="10">26628</strain>
    </source>
</reference>
<proteinExistence type="inferred from homology"/>
<evidence type="ECO:0000313" key="10">
    <source>
        <dbReference type="EMBL" id="HIX47198.1"/>
    </source>
</evidence>
<protein>
    <recommendedName>
        <fullName evidence="7">Purine nucleoside phosphorylase</fullName>
        <ecNumber evidence="7">2.4.2.1</ecNumber>
    </recommendedName>
    <alternativeName>
        <fullName evidence="7">Inosine-guanosine phosphorylase</fullName>
    </alternativeName>
</protein>
<dbReference type="InterPro" id="IPR011268">
    <property type="entry name" value="Purine_phosphorylase"/>
</dbReference>
<feature type="binding site" evidence="8">
    <location>
        <begin position="86"/>
        <end position="88"/>
    </location>
    <ligand>
        <name>phosphate</name>
        <dbReference type="ChEBI" id="CHEBI:43474"/>
    </ligand>
</feature>
<dbReference type="CDD" id="cd09009">
    <property type="entry name" value="PNP-EcPNPII_like"/>
    <property type="match status" value="1"/>
</dbReference>
<evidence type="ECO:0000313" key="11">
    <source>
        <dbReference type="Proteomes" id="UP000824249"/>
    </source>
</evidence>